<protein>
    <recommendedName>
        <fullName evidence="7">Glycoside hydrolase family 5 domain-containing protein</fullName>
    </recommendedName>
</protein>
<dbReference type="InterPro" id="IPR050386">
    <property type="entry name" value="Glycosyl_hydrolase_5"/>
</dbReference>
<feature type="signal peptide" evidence="6">
    <location>
        <begin position="1"/>
        <end position="19"/>
    </location>
</feature>
<dbReference type="STRING" id="205917.A0A4Y9Z2H3"/>
<comment type="similarity">
    <text evidence="1 4">Belongs to the glycosyl hydrolase 5 (cellulase A) family.</text>
</comment>
<name>A0A4Y9Z2H3_9AGAM</name>
<organism evidence="8 9">
    <name type="scientific">Dentipellis fragilis</name>
    <dbReference type="NCBI Taxonomy" id="205917"/>
    <lineage>
        <taxon>Eukaryota</taxon>
        <taxon>Fungi</taxon>
        <taxon>Dikarya</taxon>
        <taxon>Basidiomycota</taxon>
        <taxon>Agaricomycotina</taxon>
        <taxon>Agaricomycetes</taxon>
        <taxon>Russulales</taxon>
        <taxon>Hericiaceae</taxon>
        <taxon>Dentipellis</taxon>
    </lineage>
</organism>
<evidence type="ECO:0000256" key="3">
    <source>
        <dbReference type="ARBA" id="ARBA00023295"/>
    </source>
</evidence>
<dbReference type="InterPro" id="IPR017853">
    <property type="entry name" value="GH"/>
</dbReference>
<evidence type="ECO:0000313" key="9">
    <source>
        <dbReference type="Proteomes" id="UP000298327"/>
    </source>
</evidence>
<feature type="compositionally biased region" description="Low complexity" evidence="5">
    <location>
        <begin position="473"/>
        <end position="523"/>
    </location>
</feature>
<dbReference type="PANTHER" id="PTHR31297:SF42">
    <property type="entry name" value="GLYCOSIDE HYDROLASE FAMILY 5 DOMAIN-CONTAINING PROTEIN"/>
    <property type="match status" value="1"/>
</dbReference>
<dbReference type="Gene3D" id="3.20.20.80">
    <property type="entry name" value="Glycosidases"/>
    <property type="match status" value="2"/>
</dbReference>
<evidence type="ECO:0000256" key="6">
    <source>
        <dbReference type="SAM" id="SignalP"/>
    </source>
</evidence>
<evidence type="ECO:0000256" key="2">
    <source>
        <dbReference type="ARBA" id="ARBA00022801"/>
    </source>
</evidence>
<evidence type="ECO:0000256" key="4">
    <source>
        <dbReference type="RuleBase" id="RU361153"/>
    </source>
</evidence>
<dbReference type="OrthoDB" id="1887033at2759"/>
<dbReference type="AlphaFoldDB" id="A0A4Y9Z2H3"/>
<reference evidence="8 9" key="1">
    <citation type="submission" date="2019-02" db="EMBL/GenBank/DDBJ databases">
        <title>Genome sequencing of the rare red list fungi Dentipellis fragilis.</title>
        <authorList>
            <person name="Buettner E."/>
            <person name="Kellner H."/>
        </authorList>
    </citation>
    <scope>NUCLEOTIDE SEQUENCE [LARGE SCALE GENOMIC DNA]</scope>
    <source>
        <strain evidence="8 9">DSM 105465</strain>
    </source>
</reference>
<proteinExistence type="inferred from homology"/>
<evidence type="ECO:0000313" key="8">
    <source>
        <dbReference type="EMBL" id="TFY67559.1"/>
    </source>
</evidence>
<dbReference type="GO" id="GO:0008422">
    <property type="term" value="F:beta-glucosidase activity"/>
    <property type="evidence" value="ECO:0007669"/>
    <property type="project" value="TreeGrafter"/>
</dbReference>
<dbReference type="GO" id="GO:0009251">
    <property type="term" value="P:glucan catabolic process"/>
    <property type="evidence" value="ECO:0007669"/>
    <property type="project" value="TreeGrafter"/>
</dbReference>
<dbReference type="GO" id="GO:0005576">
    <property type="term" value="C:extracellular region"/>
    <property type="evidence" value="ECO:0007669"/>
    <property type="project" value="TreeGrafter"/>
</dbReference>
<dbReference type="Pfam" id="PF00150">
    <property type="entry name" value="Cellulase"/>
    <property type="match status" value="1"/>
</dbReference>
<dbReference type="PANTHER" id="PTHR31297">
    <property type="entry name" value="GLUCAN ENDO-1,6-BETA-GLUCOSIDASE B"/>
    <property type="match status" value="1"/>
</dbReference>
<keyword evidence="2 4" id="KW-0378">Hydrolase</keyword>
<sequence>MHFLLPLLGALLSSRGAVAWGSDKIYGVNLGSWLVLESWMLPAEWVAMGGETCSDCSTCIATEFAFAKAYPDTVDQTFAKHWSTWFTQDHVNQLKSYGINTVRIPLGYWIVEALVDREIEYYPRGGIKNLINGVKMLRDAGMQVILDHHALPGVQTPGQMFTGNCTNDVQFYTPYNYGRALTWTAVMTTIAHLHPNFESVFAIEAVNEPIMDASKTPDYGDFQKNFVKTIRVVELLLGIGVPGHGLDLDVSLNGLNLTSAVSIASSSDKSGLFSPEVTRAITTALPILLEMELELGLPGILEIGKAKSRGGNWKALTTNFMDINWQYNNSANPADAAIGPQGYDNHLYYNYGGVADPNPNAYMASICNLTRVQNDAALGNSPLWFGEWAITTNFDATDAFLRDWGDAQKLAYSKGAGWIWWNFRVEQSEKAGDLGRQWSYLEAVERAFMTKDPSQVHDPNVCDKYPMPTSSSSSVASISAGTPAPASSSLTSTRSSAPTSSIKPSTSAAAATSSKSRATSSTAESLQGARD</sequence>
<keyword evidence="9" id="KW-1185">Reference proteome</keyword>
<dbReference type="SUPFAM" id="SSF51445">
    <property type="entry name" value="(Trans)glycosidases"/>
    <property type="match status" value="1"/>
</dbReference>
<comment type="caution">
    <text evidence="8">The sequence shown here is derived from an EMBL/GenBank/DDBJ whole genome shotgun (WGS) entry which is preliminary data.</text>
</comment>
<feature type="domain" description="Glycoside hydrolase family 5" evidence="7">
    <location>
        <begin position="79"/>
        <end position="423"/>
    </location>
</feature>
<gene>
    <name evidence="8" type="ORF">EVG20_g3897</name>
</gene>
<dbReference type="Proteomes" id="UP000298327">
    <property type="component" value="Unassembled WGS sequence"/>
</dbReference>
<evidence type="ECO:0000256" key="5">
    <source>
        <dbReference type="SAM" id="MobiDB-lite"/>
    </source>
</evidence>
<feature type="chain" id="PRO_5021414484" description="Glycoside hydrolase family 5 domain-containing protein" evidence="6">
    <location>
        <begin position="20"/>
        <end position="531"/>
    </location>
</feature>
<accession>A0A4Y9Z2H3</accession>
<dbReference type="EMBL" id="SEOQ01000187">
    <property type="protein sequence ID" value="TFY67559.1"/>
    <property type="molecule type" value="Genomic_DNA"/>
</dbReference>
<dbReference type="InterPro" id="IPR001547">
    <property type="entry name" value="Glyco_hydro_5"/>
</dbReference>
<evidence type="ECO:0000259" key="7">
    <source>
        <dbReference type="Pfam" id="PF00150"/>
    </source>
</evidence>
<evidence type="ECO:0000256" key="1">
    <source>
        <dbReference type="ARBA" id="ARBA00005641"/>
    </source>
</evidence>
<feature type="region of interest" description="Disordered" evidence="5">
    <location>
        <begin position="473"/>
        <end position="531"/>
    </location>
</feature>
<keyword evidence="6" id="KW-0732">Signal</keyword>
<keyword evidence="3 4" id="KW-0326">Glycosidase</keyword>
<dbReference type="GO" id="GO:0009986">
    <property type="term" value="C:cell surface"/>
    <property type="evidence" value="ECO:0007669"/>
    <property type="project" value="TreeGrafter"/>
</dbReference>